<dbReference type="Pfam" id="PF00025">
    <property type="entry name" value="Arf"/>
    <property type="match status" value="1"/>
</dbReference>
<keyword evidence="2 3" id="KW-0342">GTP-binding</keyword>
<name>A0A6B2LUR3_9EUKA</name>
<evidence type="ECO:0000256" key="3">
    <source>
        <dbReference type="PIRSR" id="PIRSR606689-1"/>
    </source>
</evidence>
<dbReference type="SUPFAM" id="SSF52540">
    <property type="entry name" value="P-loop containing nucleoside triphosphate hydrolases"/>
    <property type="match status" value="1"/>
</dbReference>
<evidence type="ECO:0000313" key="4">
    <source>
        <dbReference type="EMBL" id="NDV40441.1"/>
    </source>
</evidence>
<reference evidence="4" key="1">
    <citation type="journal article" date="2020" name="J. Eukaryot. Microbiol.">
        <title>De novo Sequencing, Assembly and Annotation of the Transcriptome for the Free-Living Testate Amoeba Arcella intermedia.</title>
        <authorList>
            <person name="Ribeiro G.M."/>
            <person name="Porfirio-Sousa A.L."/>
            <person name="Maurer-Alcala X.X."/>
            <person name="Katz L.A."/>
            <person name="Lahr D.J.G."/>
        </authorList>
    </citation>
    <scope>NUCLEOTIDE SEQUENCE</scope>
</reference>
<sequence length="73" mass="7826">MAQLFAEPELAGLPFLIYANKQDLPGALHPNQLISALGPTLTHRLSPLCIQASSSKTGQGPQEGFNWLAKILT</sequence>
<dbReference type="InterPro" id="IPR027417">
    <property type="entry name" value="P-loop_NTPase"/>
</dbReference>
<keyword evidence="1 3" id="KW-0547">Nucleotide-binding</keyword>
<evidence type="ECO:0000256" key="2">
    <source>
        <dbReference type="ARBA" id="ARBA00023134"/>
    </source>
</evidence>
<accession>A0A6B2LUR3</accession>
<dbReference type="EMBL" id="GIBP01011472">
    <property type="protein sequence ID" value="NDV40441.1"/>
    <property type="molecule type" value="Transcribed_RNA"/>
</dbReference>
<dbReference type="AlphaFoldDB" id="A0A6B2LUR3"/>
<dbReference type="InterPro" id="IPR006689">
    <property type="entry name" value="Small_GTPase_ARF/SAR"/>
</dbReference>
<dbReference type="GO" id="GO:0005525">
    <property type="term" value="F:GTP binding"/>
    <property type="evidence" value="ECO:0007669"/>
    <property type="project" value="UniProtKB-KW"/>
</dbReference>
<dbReference type="Gene3D" id="3.40.50.300">
    <property type="entry name" value="P-loop containing nucleotide triphosphate hydrolases"/>
    <property type="match status" value="1"/>
</dbReference>
<feature type="binding site" evidence="3">
    <location>
        <begin position="20"/>
        <end position="23"/>
    </location>
    <ligand>
        <name>GTP</name>
        <dbReference type="ChEBI" id="CHEBI:37565"/>
    </ligand>
</feature>
<organism evidence="4">
    <name type="scientific">Arcella intermedia</name>
    <dbReference type="NCBI Taxonomy" id="1963864"/>
    <lineage>
        <taxon>Eukaryota</taxon>
        <taxon>Amoebozoa</taxon>
        <taxon>Tubulinea</taxon>
        <taxon>Elardia</taxon>
        <taxon>Arcellinida</taxon>
        <taxon>Sphaerothecina</taxon>
        <taxon>Arcellidae</taxon>
        <taxon>Arcella</taxon>
    </lineage>
</organism>
<proteinExistence type="predicted"/>
<evidence type="ECO:0000256" key="1">
    <source>
        <dbReference type="ARBA" id="ARBA00022741"/>
    </source>
</evidence>
<protein>
    <submittedName>
        <fullName evidence="4">Uncharacterized protein</fullName>
    </submittedName>
</protein>
<dbReference type="GO" id="GO:0003924">
    <property type="term" value="F:GTPase activity"/>
    <property type="evidence" value="ECO:0007669"/>
    <property type="project" value="InterPro"/>
</dbReference>